<sequence length="90" mass="10464">QTGQMWNQHQTQPSMQKMPMQMPVKQPFFMPTQDPMKLFEHPMSMQPPQPSMDKKMKFLLGAFLPHGRRGQERNGGKNGQTRICPEALHM</sequence>
<evidence type="ECO:0000313" key="2">
    <source>
        <dbReference type="EMBL" id="KAL0201012.1"/>
    </source>
</evidence>
<name>A0ABD0RT55_CIRMR</name>
<proteinExistence type="predicted"/>
<comment type="caution">
    <text evidence="2">The sequence shown here is derived from an EMBL/GenBank/DDBJ whole genome shotgun (WGS) entry which is preliminary data.</text>
</comment>
<feature type="region of interest" description="Disordered" evidence="1">
    <location>
        <begin position="66"/>
        <end position="90"/>
    </location>
</feature>
<feature type="non-terminal residue" evidence="2">
    <location>
        <position position="1"/>
    </location>
</feature>
<protein>
    <submittedName>
        <fullName evidence="2">Uncharacterized protein</fullName>
    </submittedName>
</protein>
<dbReference type="AlphaFoldDB" id="A0ABD0RT55"/>
<dbReference type="Proteomes" id="UP001529510">
    <property type="component" value="Unassembled WGS sequence"/>
</dbReference>
<gene>
    <name evidence="2" type="ORF">M9458_004199</name>
</gene>
<organism evidence="2 3">
    <name type="scientific">Cirrhinus mrigala</name>
    <name type="common">Mrigala</name>
    <dbReference type="NCBI Taxonomy" id="683832"/>
    <lineage>
        <taxon>Eukaryota</taxon>
        <taxon>Metazoa</taxon>
        <taxon>Chordata</taxon>
        <taxon>Craniata</taxon>
        <taxon>Vertebrata</taxon>
        <taxon>Euteleostomi</taxon>
        <taxon>Actinopterygii</taxon>
        <taxon>Neopterygii</taxon>
        <taxon>Teleostei</taxon>
        <taxon>Ostariophysi</taxon>
        <taxon>Cypriniformes</taxon>
        <taxon>Cyprinidae</taxon>
        <taxon>Labeoninae</taxon>
        <taxon>Labeonini</taxon>
        <taxon>Cirrhinus</taxon>
    </lineage>
</organism>
<feature type="region of interest" description="Disordered" evidence="1">
    <location>
        <begin position="26"/>
        <end position="53"/>
    </location>
</feature>
<dbReference type="EMBL" id="JAMKFB020000002">
    <property type="protein sequence ID" value="KAL0201012.1"/>
    <property type="molecule type" value="Genomic_DNA"/>
</dbReference>
<keyword evidence="3" id="KW-1185">Reference proteome</keyword>
<feature type="non-terminal residue" evidence="2">
    <location>
        <position position="90"/>
    </location>
</feature>
<evidence type="ECO:0000256" key="1">
    <source>
        <dbReference type="SAM" id="MobiDB-lite"/>
    </source>
</evidence>
<evidence type="ECO:0000313" key="3">
    <source>
        <dbReference type="Proteomes" id="UP001529510"/>
    </source>
</evidence>
<reference evidence="2 3" key="1">
    <citation type="submission" date="2024-05" db="EMBL/GenBank/DDBJ databases">
        <title>Genome sequencing and assembly of Indian major carp, Cirrhinus mrigala (Hamilton, 1822).</title>
        <authorList>
            <person name="Mohindra V."/>
            <person name="Chowdhury L.M."/>
            <person name="Lal K."/>
            <person name="Jena J.K."/>
        </authorList>
    </citation>
    <scope>NUCLEOTIDE SEQUENCE [LARGE SCALE GENOMIC DNA]</scope>
    <source>
        <strain evidence="2">CM1030</strain>
        <tissue evidence="2">Blood</tissue>
    </source>
</reference>
<accession>A0ABD0RT55</accession>